<dbReference type="EMBL" id="DF968180">
    <property type="protein sequence ID" value="GAP39611.1"/>
    <property type="molecule type" value="Genomic_DNA"/>
</dbReference>
<evidence type="ECO:0000313" key="4">
    <source>
        <dbReference type="Proteomes" id="UP000053370"/>
    </source>
</evidence>
<dbReference type="RefSeq" id="WP_062278198.1">
    <property type="nucleotide sequence ID" value="NZ_DF968180.1"/>
</dbReference>
<name>A0A0K8PAE4_9CHLR</name>
<accession>A0A0K8PAE4</accession>
<sequence length="476" mass="54196">MKICMICEGSYPFVAGGVSSWLQQLIQSMPQHEFVIWAIGAQEKQQNHFAYQLPQNVVSFQDVYLDSVLKEKIAENPRRTHLSAAQVQAARELLSCQNPDWSVLFNLFRGNRLKGVEFLLDHDFFSLLQEICAKDYPYVGFTDFFWTIRSMFLPLLYLMGSPLPEADVYHSVSAGYAGVLGTMAAISYKKPYILTEHGIYTREREEEILRTDWVPPHFKDLWINMFYMFTRCAYDAADCVTSLFQRASQIQQEIGCNSAKCTVIPNGVHIDKFSDIPLKEPDGFIDIGAIARIVPIKDIKTMIYAFSLLCDEMDNVRLHIMGSTDEDEEYYEECLQLIRDLELKNIIFTGRVDVHDYLKKIDFTVLTSISEGQPLAILEAMAAGRPAVTTKVGSCDELIEGKGDGFGDAGFCVPTMHQSALAEAMITLCQNDDLRRQMGENGKKRVHALYDHKQMIRNYLDLYQEAIDIAQKKWNA</sequence>
<dbReference type="InterPro" id="IPR047691">
    <property type="entry name" value="PelF-like"/>
</dbReference>
<evidence type="ECO:0000259" key="2">
    <source>
        <dbReference type="Pfam" id="PF11997"/>
    </source>
</evidence>
<dbReference type="STRING" id="1678840.ATC1_12143"/>
<dbReference type="AlphaFoldDB" id="A0A0K8PAE4"/>
<dbReference type="PANTHER" id="PTHR12526:SF608">
    <property type="entry name" value="PELF"/>
    <property type="match status" value="1"/>
</dbReference>
<dbReference type="SUPFAM" id="SSF53756">
    <property type="entry name" value="UDP-Glycosyltransferase/glycogen phosphorylase"/>
    <property type="match status" value="1"/>
</dbReference>
<keyword evidence="4" id="KW-1185">Reference proteome</keyword>
<dbReference type="GO" id="GO:0016757">
    <property type="term" value="F:glycosyltransferase activity"/>
    <property type="evidence" value="ECO:0007669"/>
    <property type="project" value="InterPro"/>
</dbReference>
<dbReference type="Proteomes" id="UP000053370">
    <property type="component" value="Unassembled WGS sequence"/>
</dbReference>
<feature type="domain" description="DUF3492" evidence="2">
    <location>
        <begin position="1"/>
        <end position="257"/>
    </location>
</feature>
<gene>
    <name evidence="3" type="ORF">ATC1_12143</name>
</gene>
<dbReference type="Pfam" id="PF11997">
    <property type="entry name" value="DUF3492"/>
    <property type="match status" value="1"/>
</dbReference>
<dbReference type="InterPro" id="IPR001296">
    <property type="entry name" value="Glyco_trans_1"/>
</dbReference>
<evidence type="ECO:0000259" key="1">
    <source>
        <dbReference type="Pfam" id="PF00534"/>
    </source>
</evidence>
<proteinExistence type="predicted"/>
<dbReference type="OrthoDB" id="9802525at2"/>
<organism evidence="3">
    <name type="scientific">Flexilinea flocculi</name>
    <dbReference type="NCBI Taxonomy" id="1678840"/>
    <lineage>
        <taxon>Bacteria</taxon>
        <taxon>Bacillati</taxon>
        <taxon>Chloroflexota</taxon>
        <taxon>Anaerolineae</taxon>
        <taxon>Anaerolineales</taxon>
        <taxon>Anaerolineaceae</taxon>
        <taxon>Flexilinea</taxon>
    </lineage>
</organism>
<dbReference type="Pfam" id="PF00534">
    <property type="entry name" value="Glycos_transf_1"/>
    <property type="match status" value="1"/>
</dbReference>
<dbReference type="InterPro" id="IPR022622">
    <property type="entry name" value="DUF3492"/>
</dbReference>
<dbReference type="PATRIC" id="fig|1678840.3.peg.672"/>
<reference evidence="3" key="1">
    <citation type="journal article" date="2015" name="Genome Announc.">
        <title>Draft Genome Sequence of Anaerolineae Strain TC1, a Novel Isolate from a Methanogenic Wastewater Treatment System.</title>
        <authorList>
            <person name="Matsuura N."/>
            <person name="Tourlousse D.M."/>
            <person name="Sun L."/>
            <person name="Toyonaga M."/>
            <person name="Kuroda K."/>
            <person name="Ohashi A."/>
            <person name="Cruz R."/>
            <person name="Yamaguchi T."/>
            <person name="Sekiguchi Y."/>
        </authorList>
    </citation>
    <scope>NUCLEOTIDE SEQUENCE [LARGE SCALE GENOMIC DNA]</scope>
    <source>
        <strain evidence="3">TC1</strain>
    </source>
</reference>
<protein>
    <submittedName>
        <fullName evidence="3">Glycosyltransferase</fullName>
    </submittedName>
</protein>
<evidence type="ECO:0000313" key="3">
    <source>
        <dbReference type="EMBL" id="GAP39611.1"/>
    </source>
</evidence>
<keyword evidence="3" id="KW-0808">Transferase</keyword>
<dbReference type="Gene3D" id="3.40.50.2000">
    <property type="entry name" value="Glycogen Phosphorylase B"/>
    <property type="match status" value="2"/>
</dbReference>
<dbReference type="NCBIfam" id="NF038011">
    <property type="entry name" value="PelF"/>
    <property type="match status" value="1"/>
</dbReference>
<feature type="domain" description="Glycosyl transferase family 1" evidence="1">
    <location>
        <begin position="279"/>
        <end position="445"/>
    </location>
</feature>
<dbReference type="PANTHER" id="PTHR12526">
    <property type="entry name" value="GLYCOSYLTRANSFERASE"/>
    <property type="match status" value="1"/>
</dbReference>